<keyword evidence="6" id="KW-0805">Transcription regulation</keyword>
<evidence type="ECO:0000256" key="5">
    <source>
        <dbReference type="ARBA" id="ARBA00022833"/>
    </source>
</evidence>
<evidence type="ECO:0000256" key="8">
    <source>
        <dbReference type="ARBA" id="ARBA00023163"/>
    </source>
</evidence>
<evidence type="ECO:0000256" key="9">
    <source>
        <dbReference type="ARBA" id="ARBA00023242"/>
    </source>
</evidence>
<dbReference type="SUPFAM" id="SSF57667">
    <property type="entry name" value="beta-beta-alpha zinc fingers"/>
    <property type="match status" value="1"/>
</dbReference>
<dbReference type="InterPro" id="IPR003656">
    <property type="entry name" value="Znf_BED"/>
</dbReference>
<protein>
    <recommendedName>
        <fullName evidence="12">BED-type domain-containing protein</fullName>
    </recommendedName>
</protein>
<dbReference type="Pfam" id="PF14372">
    <property type="entry name" value="hAT-like_RNase-H"/>
    <property type="match status" value="1"/>
</dbReference>
<evidence type="ECO:0000256" key="1">
    <source>
        <dbReference type="ARBA" id="ARBA00004123"/>
    </source>
</evidence>
<dbReference type="PANTHER" id="PTHR46481:SF10">
    <property type="entry name" value="ZINC FINGER BED DOMAIN-CONTAINING PROTEIN 39"/>
    <property type="match status" value="1"/>
</dbReference>
<dbReference type="SMART" id="SM00614">
    <property type="entry name" value="ZnF_BED"/>
    <property type="match status" value="1"/>
</dbReference>
<comment type="caution">
    <text evidence="13">The sequence shown here is derived from an EMBL/GenBank/DDBJ whole genome shotgun (WGS) entry which is preliminary data.</text>
</comment>
<keyword evidence="9" id="KW-0539">Nucleus</keyword>
<sequence>MLAVKNGSLVDATPSETSTGEKRKRDGKIRSKVWDHFTKVENKPECVCNHCERVFSCTTNGGTTHLKRHIFWRRCKVYNQKNEDNSEKCLSDGSLEQESEFIRKKFDQERSWRDLTELIIKWELPFNLVEDPSFQKYIRGIYPKYKFLSWDAMRNGCVKQYETEKKFIKEILGSSKPRVCLTTETWTSDKDLPYMALRVHFIDNGWKLHTRIIKFAMVPVEESGENLAEIITNSLLEWNIDKICTITLGNCIANDVLARSLLQHYSSRGSLLLQGRAIQVRCWGHVLNLIVQEGLDEIKDSIHRVRNAVKYVKVSPRRKIDFLQYADQEGISRGKMLVLDLSTRWDTTYKMLGSALHYQRAYDRMRSRDPHFKNPPTPEDWEKAKIVRHFLKTFSIVTKTLSGAKGCTANVFFYEVCRILTYLRDAATDLGSILGRLALNVLEKFEKYWIEKEPNILLSIAVVLDPRFKLQYLRFCYNKIYDSSLVGDLMGRVEDEFRKLFEEYVAQYEASCKSSDEGTSLVTRTSSFKNKTNFMEEFYTFSGEEDVFQSKVELDVYLEENLHRSKTPGDEEEFDILQWWKANSSKFPVLSRMAHDILAIPVSSIPSKCAFSTDGGVLNKFQSSLLPSTIEALVCTQDWIRGEPVRTEFEEEIDMHFAEISNNAHLKELGWRLLLQEQVDDEVILGGPTEVGEEARAIAVECMSKLFDGKKILNPCSRNCDCIEKSCKGKSEYSRFEHLIRSSKISAAAAWAVQASQ</sequence>
<proteinExistence type="predicted"/>
<dbReference type="Pfam" id="PF02892">
    <property type="entry name" value="zf-BED"/>
    <property type="match status" value="1"/>
</dbReference>
<dbReference type="GO" id="GO:0046983">
    <property type="term" value="F:protein dimerization activity"/>
    <property type="evidence" value="ECO:0007669"/>
    <property type="project" value="InterPro"/>
</dbReference>
<keyword evidence="7" id="KW-0238">DNA-binding</keyword>
<dbReference type="Proteomes" id="UP000626092">
    <property type="component" value="Unassembled WGS sequence"/>
</dbReference>
<feature type="domain" description="BED-type" evidence="12">
    <location>
        <begin position="28"/>
        <end position="82"/>
    </location>
</feature>
<evidence type="ECO:0000256" key="10">
    <source>
        <dbReference type="PROSITE-ProRule" id="PRU00027"/>
    </source>
</evidence>
<keyword evidence="5" id="KW-0862">Zinc</keyword>
<reference evidence="13" key="1">
    <citation type="submission" date="2019-11" db="EMBL/GenBank/DDBJ databases">
        <authorList>
            <person name="Liu Y."/>
            <person name="Hou J."/>
            <person name="Li T.-Q."/>
            <person name="Guan C.-H."/>
            <person name="Wu X."/>
            <person name="Wu H.-Z."/>
            <person name="Ling F."/>
            <person name="Zhang R."/>
            <person name="Shi X.-G."/>
            <person name="Ren J.-P."/>
            <person name="Chen E.-F."/>
            <person name="Sun J.-M."/>
        </authorList>
    </citation>
    <scope>NUCLEOTIDE SEQUENCE</scope>
    <source>
        <strain evidence="13">Adult_tree_wgs_1</strain>
        <tissue evidence="13">Leaves</tissue>
    </source>
</reference>
<comment type="subunit">
    <text evidence="2">Homodimer.</text>
</comment>
<gene>
    <name evidence="13" type="ORF">RHSIM_Rhsim04G0000200</name>
</gene>
<dbReference type="EMBL" id="WJXA01000004">
    <property type="protein sequence ID" value="KAF7144431.1"/>
    <property type="molecule type" value="Genomic_DNA"/>
</dbReference>
<evidence type="ECO:0000256" key="4">
    <source>
        <dbReference type="ARBA" id="ARBA00022771"/>
    </source>
</evidence>
<feature type="region of interest" description="Disordered" evidence="11">
    <location>
        <begin position="1"/>
        <end position="27"/>
    </location>
</feature>
<dbReference type="OrthoDB" id="910772at2759"/>
<evidence type="ECO:0000313" key="13">
    <source>
        <dbReference type="EMBL" id="KAF7144431.1"/>
    </source>
</evidence>
<dbReference type="InterPro" id="IPR052035">
    <property type="entry name" value="ZnF_BED_domain_contain"/>
</dbReference>
<dbReference type="PROSITE" id="PS50808">
    <property type="entry name" value="ZF_BED"/>
    <property type="match status" value="1"/>
</dbReference>
<evidence type="ECO:0000256" key="7">
    <source>
        <dbReference type="ARBA" id="ARBA00023125"/>
    </source>
</evidence>
<evidence type="ECO:0000256" key="3">
    <source>
        <dbReference type="ARBA" id="ARBA00022723"/>
    </source>
</evidence>
<dbReference type="GO" id="GO:0005634">
    <property type="term" value="C:nucleus"/>
    <property type="evidence" value="ECO:0007669"/>
    <property type="project" value="UniProtKB-SubCell"/>
</dbReference>
<dbReference type="InterPro" id="IPR012337">
    <property type="entry name" value="RNaseH-like_sf"/>
</dbReference>
<evidence type="ECO:0000256" key="2">
    <source>
        <dbReference type="ARBA" id="ARBA00011738"/>
    </source>
</evidence>
<dbReference type="AlphaFoldDB" id="A0A834LNW6"/>
<dbReference type="InterPro" id="IPR036236">
    <property type="entry name" value="Znf_C2H2_sf"/>
</dbReference>
<dbReference type="PANTHER" id="PTHR46481">
    <property type="entry name" value="ZINC FINGER BED DOMAIN-CONTAINING PROTEIN 4"/>
    <property type="match status" value="1"/>
</dbReference>
<dbReference type="GO" id="GO:0008270">
    <property type="term" value="F:zinc ion binding"/>
    <property type="evidence" value="ECO:0007669"/>
    <property type="project" value="UniProtKB-KW"/>
</dbReference>
<dbReference type="Pfam" id="PF05699">
    <property type="entry name" value="Dimer_Tnp_hAT"/>
    <property type="match status" value="1"/>
</dbReference>
<keyword evidence="4 10" id="KW-0863">Zinc-finger</keyword>
<name>A0A834LNW6_RHOSS</name>
<dbReference type="SUPFAM" id="SSF53098">
    <property type="entry name" value="Ribonuclease H-like"/>
    <property type="match status" value="1"/>
</dbReference>
<evidence type="ECO:0000256" key="6">
    <source>
        <dbReference type="ARBA" id="ARBA00023015"/>
    </source>
</evidence>
<accession>A0A834LNW6</accession>
<dbReference type="GO" id="GO:0003677">
    <property type="term" value="F:DNA binding"/>
    <property type="evidence" value="ECO:0007669"/>
    <property type="project" value="UniProtKB-KW"/>
</dbReference>
<keyword evidence="8" id="KW-0804">Transcription</keyword>
<evidence type="ECO:0000313" key="14">
    <source>
        <dbReference type="Proteomes" id="UP000626092"/>
    </source>
</evidence>
<organism evidence="13 14">
    <name type="scientific">Rhododendron simsii</name>
    <name type="common">Sims's rhododendron</name>
    <dbReference type="NCBI Taxonomy" id="118357"/>
    <lineage>
        <taxon>Eukaryota</taxon>
        <taxon>Viridiplantae</taxon>
        <taxon>Streptophyta</taxon>
        <taxon>Embryophyta</taxon>
        <taxon>Tracheophyta</taxon>
        <taxon>Spermatophyta</taxon>
        <taxon>Magnoliopsida</taxon>
        <taxon>eudicotyledons</taxon>
        <taxon>Gunneridae</taxon>
        <taxon>Pentapetalae</taxon>
        <taxon>asterids</taxon>
        <taxon>Ericales</taxon>
        <taxon>Ericaceae</taxon>
        <taxon>Ericoideae</taxon>
        <taxon>Rhodoreae</taxon>
        <taxon>Rhododendron</taxon>
    </lineage>
</organism>
<keyword evidence="3" id="KW-0479">Metal-binding</keyword>
<comment type="subcellular location">
    <subcellularLocation>
        <location evidence="1">Nucleus</location>
    </subcellularLocation>
</comment>
<keyword evidence="14" id="KW-1185">Reference proteome</keyword>
<dbReference type="GO" id="GO:0009791">
    <property type="term" value="P:post-embryonic development"/>
    <property type="evidence" value="ECO:0007669"/>
    <property type="project" value="UniProtKB-ARBA"/>
</dbReference>
<dbReference type="InterPro" id="IPR008906">
    <property type="entry name" value="HATC_C_dom"/>
</dbReference>
<dbReference type="InterPro" id="IPR025525">
    <property type="entry name" value="hAT-like_transposase_RNase-H"/>
</dbReference>
<evidence type="ECO:0000256" key="11">
    <source>
        <dbReference type="SAM" id="MobiDB-lite"/>
    </source>
</evidence>
<evidence type="ECO:0000259" key="12">
    <source>
        <dbReference type="PROSITE" id="PS50808"/>
    </source>
</evidence>